<proteinExistence type="predicted"/>
<gene>
    <name evidence="2" type="ORF">HYDPIDRAFT_116552</name>
</gene>
<evidence type="ECO:0000313" key="3">
    <source>
        <dbReference type="Proteomes" id="UP000053820"/>
    </source>
</evidence>
<dbReference type="AlphaFoldDB" id="A0A0C9V5Z8"/>
<sequence length="74" mass="8174">MTESRLHAHALQFAHLQRGMCFSSYLSQSRVVLHSTSSQKLNTQLRTVCIPVPAVCAMVIGSVFVPLIECKDTV</sequence>
<keyword evidence="1" id="KW-0472">Membrane</keyword>
<dbReference type="HOGENOM" id="CLU_2688136_0_0_1"/>
<dbReference type="EMBL" id="KN839866">
    <property type="protein sequence ID" value="KIJ61029.1"/>
    <property type="molecule type" value="Genomic_DNA"/>
</dbReference>
<keyword evidence="1" id="KW-0812">Transmembrane</keyword>
<feature type="transmembrane region" description="Helical" evidence="1">
    <location>
        <begin position="48"/>
        <end position="68"/>
    </location>
</feature>
<evidence type="ECO:0000313" key="2">
    <source>
        <dbReference type="EMBL" id="KIJ61029.1"/>
    </source>
</evidence>
<protein>
    <submittedName>
        <fullName evidence="2">Uncharacterized protein</fullName>
    </submittedName>
</protein>
<accession>A0A0C9V5Z8</accession>
<evidence type="ECO:0000256" key="1">
    <source>
        <dbReference type="SAM" id="Phobius"/>
    </source>
</evidence>
<keyword evidence="1" id="KW-1133">Transmembrane helix</keyword>
<keyword evidence="3" id="KW-1185">Reference proteome</keyword>
<dbReference type="Proteomes" id="UP000053820">
    <property type="component" value="Unassembled WGS sequence"/>
</dbReference>
<name>A0A0C9V5Z8_9AGAM</name>
<organism evidence="2 3">
    <name type="scientific">Hydnomerulius pinastri MD-312</name>
    <dbReference type="NCBI Taxonomy" id="994086"/>
    <lineage>
        <taxon>Eukaryota</taxon>
        <taxon>Fungi</taxon>
        <taxon>Dikarya</taxon>
        <taxon>Basidiomycota</taxon>
        <taxon>Agaricomycotina</taxon>
        <taxon>Agaricomycetes</taxon>
        <taxon>Agaricomycetidae</taxon>
        <taxon>Boletales</taxon>
        <taxon>Boletales incertae sedis</taxon>
        <taxon>Leucogyrophana</taxon>
    </lineage>
</organism>
<reference evidence="2 3" key="1">
    <citation type="submission" date="2014-04" db="EMBL/GenBank/DDBJ databases">
        <title>Evolutionary Origins and Diversification of the Mycorrhizal Mutualists.</title>
        <authorList>
            <consortium name="DOE Joint Genome Institute"/>
            <consortium name="Mycorrhizal Genomics Consortium"/>
            <person name="Kohler A."/>
            <person name="Kuo A."/>
            <person name="Nagy L.G."/>
            <person name="Floudas D."/>
            <person name="Copeland A."/>
            <person name="Barry K.W."/>
            <person name="Cichocki N."/>
            <person name="Veneault-Fourrey C."/>
            <person name="LaButti K."/>
            <person name="Lindquist E.A."/>
            <person name="Lipzen A."/>
            <person name="Lundell T."/>
            <person name="Morin E."/>
            <person name="Murat C."/>
            <person name="Riley R."/>
            <person name="Ohm R."/>
            <person name="Sun H."/>
            <person name="Tunlid A."/>
            <person name="Henrissat B."/>
            <person name="Grigoriev I.V."/>
            <person name="Hibbett D.S."/>
            <person name="Martin F."/>
        </authorList>
    </citation>
    <scope>NUCLEOTIDE SEQUENCE [LARGE SCALE GENOMIC DNA]</scope>
    <source>
        <strain evidence="2 3">MD-312</strain>
    </source>
</reference>